<dbReference type="GO" id="GO:0008959">
    <property type="term" value="F:phosphate acetyltransferase activity"/>
    <property type="evidence" value="ECO:0007669"/>
    <property type="project" value="UniProtKB-EC"/>
</dbReference>
<comment type="pathway">
    <text evidence="2">Metabolic intermediate biosynthesis; acetyl-CoA biosynthesis; acetyl-CoA from acetate: step 2/2.</text>
</comment>
<dbReference type="Gene3D" id="3.40.50.10950">
    <property type="match status" value="1"/>
</dbReference>
<dbReference type="InterPro" id="IPR042112">
    <property type="entry name" value="P_AcTrfase_dom2"/>
</dbReference>
<feature type="domain" description="Phosphate acetyl/butaryl transferase" evidence="8">
    <location>
        <begin position="246"/>
        <end position="563"/>
    </location>
</feature>
<organism evidence="9 10">
    <name type="scientific">Alloscardovia theropitheci</name>
    <dbReference type="NCBI Taxonomy" id="2496842"/>
    <lineage>
        <taxon>Bacteria</taxon>
        <taxon>Bacillati</taxon>
        <taxon>Actinomycetota</taxon>
        <taxon>Actinomycetes</taxon>
        <taxon>Bifidobacteriales</taxon>
        <taxon>Bifidobacteriaceae</taxon>
        <taxon>Alloscardovia</taxon>
    </lineage>
</organism>
<evidence type="ECO:0000313" key="9">
    <source>
        <dbReference type="EMBL" id="TCD54886.1"/>
    </source>
</evidence>
<dbReference type="NCBIfam" id="NF004167">
    <property type="entry name" value="PRK05632.1"/>
    <property type="match status" value="1"/>
</dbReference>
<dbReference type="Pfam" id="PF01515">
    <property type="entry name" value="PTA_PTB"/>
    <property type="match status" value="1"/>
</dbReference>
<proteinExistence type="predicted"/>
<sequence length="570" mass="61341">MFKQSHKGVTVKTVFIASPEGQNGRNVVAAGVTAALATQFTTASFRPIVCHKDTFTQHLIDLGGATQTFEQSRVVCPNRATRDHEAARGDISRAWETFIPSVRPEAVVITGSDHHAVFDPEGFVLDLQIAADLQAPVFLAICCIPRNAKEVRRTLDACIARTHKAGSSVAGVFITGLDTNDDEKLQSLTQELADLSYPHWIIPAHACKEAEDIAPSVQLFQKAAPTEEILSALDTTFKTPTTPFAFQAQLLTKAANDKQTIVLPEGEEDRIIKAADYLLERDIVNLIIVGNSEEILKRAGELNLKNLSKARFQSMDDEEVLVPMVEKLVELRAHKGMTEEKARQTLSDASFFGTMLVVLGQADGLVSGSINSTANTVRPALQVIKTKPGQSLVSGAFLMCFEDHVAVFADCAINLNPNADQLAQIALQSAQTARSFGIEPHVGMLSYSTLGSGSGPDVDLVTEATQKERDLDPELKVVGPIQFDAAWSPEVALTKAQGNDIAGHVNVFVFPDLSAGNIAYKAVQRSSGALAIGPVLQGLNKPVNDLSRGALVEDIINTIALTAVYAQQDK</sequence>
<evidence type="ECO:0000256" key="6">
    <source>
        <dbReference type="ARBA" id="ARBA00023315"/>
    </source>
</evidence>
<dbReference type="OrthoDB" id="9808984at2"/>
<comment type="caution">
    <text evidence="9">The sequence shown here is derived from an EMBL/GenBank/DDBJ whole genome shotgun (WGS) entry which is preliminary data.</text>
</comment>
<dbReference type="Proteomes" id="UP000291289">
    <property type="component" value="Unassembled WGS sequence"/>
</dbReference>
<comment type="catalytic activity">
    <reaction evidence="1">
        <text>acetyl-CoA + phosphate = acetyl phosphate + CoA</text>
        <dbReference type="Rhea" id="RHEA:19521"/>
        <dbReference type="ChEBI" id="CHEBI:22191"/>
        <dbReference type="ChEBI" id="CHEBI:43474"/>
        <dbReference type="ChEBI" id="CHEBI:57287"/>
        <dbReference type="ChEBI" id="CHEBI:57288"/>
        <dbReference type="EC" id="2.3.1.8"/>
    </reaction>
</comment>
<dbReference type="EMBL" id="RXLP01000004">
    <property type="protein sequence ID" value="TCD54886.1"/>
    <property type="molecule type" value="Genomic_DNA"/>
</dbReference>
<evidence type="ECO:0000256" key="5">
    <source>
        <dbReference type="ARBA" id="ARBA00022679"/>
    </source>
</evidence>
<dbReference type="NCBIfam" id="TIGR00651">
    <property type="entry name" value="pta"/>
    <property type="match status" value="1"/>
</dbReference>
<keyword evidence="5 9" id="KW-0808">Transferase</keyword>
<keyword evidence="10" id="KW-1185">Reference proteome</keyword>
<dbReference type="RefSeq" id="WP_131283236.1">
    <property type="nucleotide sequence ID" value="NZ_RXLP01000004.1"/>
</dbReference>
<dbReference type="InterPro" id="IPR004614">
    <property type="entry name" value="P_AcTrfase"/>
</dbReference>
<evidence type="ECO:0000256" key="4">
    <source>
        <dbReference type="ARBA" id="ARBA00021528"/>
    </source>
</evidence>
<evidence type="ECO:0000259" key="8">
    <source>
        <dbReference type="Pfam" id="PF01515"/>
    </source>
</evidence>
<dbReference type="InterPro" id="IPR050500">
    <property type="entry name" value="Phos_Acetyltrans/Butyryltrans"/>
</dbReference>
<gene>
    <name evidence="9" type="ORF">EJ419_01865</name>
</gene>
<dbReference type="NCBIfam" id="NF007233">
    <property type="entry name" value="PRK09653.1"/>
    <property type="match status" value="1"/>
</dbReference>
<dbReference type="PANTHER" id="PTHR43356">
    <property type="entry name" value="PHOSPHATE ACETYLTRANSFERASE"/>
    <property type="match status" value="1"/>
</dbReference>
<protein>
    <recommendedName>
        <fullName evidence="4">Phosphate acetyltransferase</fullName>
        <ecNumber evidence="3">2.3.1.8</ecNumber>
    </recommendedName>
    <alternativeName>
        <fullName evidence="7">Phosphotransacetylase</fullName>
    </alternativeName>
</protein>
<evidence type="ECO:0000256" key="3">
    <source>
        <dbReference type="ARBA" id="ARBA00012707"/>
    </source>
</evidence>
<dbReference type="InterPro" id="IPR002505">
    <property type="entry name" value="PTA_PTB"/>
</dbReference>
<dbReference type="InterPro" id="IPR042113">
    <property type="entry name" value="P_AcTrfase_dom1"/>
</dbReference>
<evidence type="ECO:0000256" key="7">
    <source>
        <dbReference type="ARBA" id="ARBA00031108"/>
    </source>
</evidence>
<keyword evidence="6 9" id="KW-0012">Acyltransferase</keyword>
<evidence type="ECO:0000256" key="2">
    <source>
        <dbReference type="ARBA" id="ARBA00004989"/>
    </source>
</evidence>
<evidence type="ECO:0000256" key="1">
    <source>
        <dbReference type="ARBA" id="ARBA00000705"/>
    </source>
</evidence>
<dbReference type="Gene3D" id="3.40.50.10750">
    <property type="entry name" value="Isocitrate/Isopropylmalate dehydrogenase-like"/>
    <property type="match status" value="1"/>
</dbReference>
<accession>A0A4R0R182</accession>
<reference evidence="9 10" key="1">
    <citation type="submission" date="2018-12" db="EMBL/GenBank/DDBJ databases">
        <title>Alloscrdovia theropitheci sp. nov: a novel taxon from the feces of the bleeding-herat monkey (Theropithecus geleda).</title>
        <authorList>
            <person name="Modesto M."/>
        </authorList>
    </citation>
    <scope>NUCLEOTIDE SEQUENCE [LARGE SCALE GENOMIC DNA]</scope>
    <source>
        <strain evidence="9 10">GLDI4/2</strain>
    </source>
</reference>
<name>A0A4R0R182_9BIFI</name>
<dbReference type="PANTHER" id="PTHR43356:SF3">
    <property type="entry name" value="PHOSPHATE ACETYLTRANSFERASE"/>
    <property type="match status" value="1"/>
</dbReference>
<dbReference type="EC" id="2.3.1.8" evidence="3"/>
<evidence type="ECO:0000313" key="10">
    <source>
        <dbReference type="Proteomes" id="UP000291289"/>
    </source>
</evidence>
<dbReference type="SUPFAM" id="SSF53659">
    <property type="entry name" value="Isocitrate/Isopropylmalate dehydrogenase-like"/>
    <property type="match status" value="1"/>
</dbReference>
<dbReference type="AlphaFoldDB" id="A0A4R0R182"/>